<evidence type="ECO:0000313" key="2">
    <source>
        <dbReference type="EMBL" id="PPT74364.1"/>
    </source>
</evidence>
<organism evidence="2 3">
    <name type="scientific">Xanthomonas arboricola pv. populi</name>
    <dbReference type="NCBI Taxonomy" id="487823"/>
    <lineage>
        <taxon>Bacteria</taxon>
        <taxon>Pseudomonadati</taxon>
        <taxon>Pseudomonadota</taxon>
        <taxon>Gammaproteobacteria</taxon>
        <taxon>Lysobacterales</taxon>
        <taxon>Lysobacteraceae</taxon>
        <taxon>Xanthomonas</taxon>
    </lineage>
</organism>
<evidence type="ECO:0000313" key="3">
    <source>
        <dbReference type="Proteomes" id="UP000238270"/>
    </source>
</evidence>
<dbReference type="Proteomes" id="UP000238270">
    <property type="component" value="Unassembled WGS sequence"/>
</dbReference>
<protein>
    <submittedName>
        <fullName evidence="2">Uncharacterized protein</fullName>
    </submittedName>
</protein>
<dbReference type="AlphaFoldDB" id="A0A2S6Z167"/>
<name>A0A2S6Z167_9XANT</name>
<evidence type="ECO:0000256" key="1">
    <source>
        <dbReference type="SAM" id="MobiDB-lite"/>
    </source>
</evidence>
<reference evidence="2 3" key="1">
    <citation type="submission" date="2016-08" db="EMBL/GenBank/DDBJ databases">
        <title>Evolution of the type three secretion system and type three effector repertoires in Xanthomonas.</title>
        <authorList>
            <person name="Merda D."/>
            <person name="Briand M."/>
            <person name="Bosis E."/>
            <person name="Rousseau C."/>
            <person name="Portier P."/>
            <person name="Jacques M.-A."/>
            <person name="Fischer-Le Saux M."/>
        </authorList>
    </citation>
    <scope>NUCLEOTIDE SEQUENCE [LARGE SCALE GENOMIC DNA]</scope>
    <source>
        <strain evidence="2 3">CFBP 3122</strain>
    </source>
</reference>
<proteinExistence type="predicted"/>
<accession>A0A2S6Z167</accession>
<feature type="region of interest" description="Disordered" evidence="1">
    <location>
        <begin position="1"/>
        <end position="28"/>
    </location>
</feature>
<dbReference type="EMBL" id="MIGV01000026">
    <property type="protein sequence ID" value="PPT74364.1"/>
    <property type="molecule type" value="Genomic_DNA"/>
</dbReference>
<gene>
    <name evidence="2" type="ORF">XaplCFBP3122_16985</name>
</gene>
<feature type="compositionally biased region" description="Basic and acidic residues" evidence="1">
    <location>
        <begin position="1"/>
        <end position="22"/>
    </location>
</feature>
<comment type="caution">
    <text evidence="2">The sequence shown here is derived from an EMBL/GenBank/DDBJ whole genome shotgun (WGS) entry which is preliminary data.</text>
</comment>
<sequence>MGLTHEETPGCDVPRESAEDKQVSGSSLRQPPVALLRQCVLPAGLRTQPQRHGAPCRCLRTIKSAFAGVNGALTPELLR</sequence>